<dbReference type="SMART" id="SM00382">
    <property type="entry name" value="AAA"/>
    <property type="match status" value="2"/>
</dbReference>
<dbReference type="Pfam" id="PF12698">
    <property type="entry name" value="ABC2_membrane_3"/>
    <property type="match status" value="1"/>
</dbReference>
<feature type="transmembrane region" description="Helical" evidence="13">
    <location>
        <begin position="1617"/>
        <end position="1639"/>
    </location>
</feature>
<dbReference type="InterPro" id="IPR003439">
    <property type="entry name" value="ABC_transporter-like_ATP-bd"/>
</dbReference>
<dbReference type="PRINTS" id="PR00888">
    <property type="entry name" value="SM22CALPONIN"/>
</dbReference>
<feature type="transmembrane region" description="Helical" evidence="13">
    <location>
        <begin position="1945"/>
        <end position="1969"/>
    </location>
</feature>
<evidence type="ECO:0000256" key="6">
    <source>
        <dbReference type="ARBA" id="ARBA00022860"/>
    </source>
</evidence>
<dbReference type="PROSITE" id="PS51122">
    <property type="entry name" value="CALPONIN_2"/>
    <property type="match status" value="3"/>
</dbReference>
<keyword evidence="9 11" id="KW-0009">Actin-binding</keyword>
<feature type="transmembrane region" description="Helical" evidence="13">
    <location>
        <begin position="2013"/>
        <end position="2035"/>
    </location>
</feature>
<evidence type="ECO:0000256" key="5">
    <source>
        <dbReference type="ARBA" id="ARBA00022840"/>
    </source>
</evidence>
<dbReference type="InterPro" id="IPR003096">
    <property type="entry name" value="SM22_calponin"/>
</dbReference>
<evidence type="ECO:0000256" key="4">
    <source>
        <dbReference type="ARBA" id="ARBA00022741"/>
    </source>
</evidence>
<dbReference type="PANTHER" id="PTHR19229:SF49">
    <property type="entry name" value="PHOSPHOLIPID-TRANSPORTING ATPASE ABCA7"/>
    <property type="match status" value="1"/>
</dbReference>
<reference evidence="16" key="1">
    <citation type="submission" date="2019-10" db="EMBL/GenBank/DDBJ databases">
        <authorList>
            <person name="Soares A.E.R."/>
            <person name="Aleixo A."/>
            <person name="Schneider P."/>
            <person name="Miyaki C.Y."/>
            <person name="Schneider M.P."/>
            <person name="Mello C."/>
            <person name="Vasconcelos A.T.R."/>
        </authorList>
    </citation>
    <scope>NUCLEOTIDE SEQUENCE</scope>
    <source>
        <tissue evidence="16">Muscle</tissue>
    </source>
</reference>
<dbReference type="PROSITE" id="PS00211">
    <property type="entry name" value="ABC_TRANSPORTER_1"/>
    <property type="match status" value="1"/>
</dbReference>
<dbReference type="EMBL" id="WHWB01034256">
    <property type="protein sequence ID" value="KAJ7412225.1"/>
    <property type="molecule type" value="Genomic_DNA"/>
</dbReference>
<dbReference type="InterPro" id="IPR001997">
    <property type="entry name" value="Calponin/LIMCH1"/>
</dbReference>
<keyword evidence="17" id="KW-1185">Reference proteome</keyword>
<evidence type="ECO:0000259" key="14">
    <source>
        <dbReference type="PROSITE" id="PS50021"/>
    </source>
</evidence>
<keyword evidence="8 13" id="KW-0472">Membrane</keyword>
<dbReference type="Pfam" id="PF00402">
    <property type="entry name" value="Calponin"/>
    <property type="match status" value="3"/>
</dbReference>
<feature type="region of interest" description="Disordered" evidence="12">
    <location>
        <begin position="279"/>
        <end position="305"/>
    </location>
</feature>
<proteinExistence type="inferred from homology"/>
<keyword evidence="3" id="KW-0677">Repeat</keyword>
<feature type="region of interest" description="Disordered" evidence="12">
    <location>
        <begin position="2495"/>
        <end position="2531"/>
    </location>
</feature>
<feature type="region of interest" description="Disordered" evidence="12">
    <location>
        <begin position="1447"/>
        <end position="1482"/>
    </location>
</feature>
<dbReference type="GO" id="GO:0005524">
    <property type="term" value="F:ATP binding"/>
    <property type="evidence" value="ECO:0007669"/>
    <property type="project" value="UniProtKB-KW"/>
</dbReference>
<keyword evidence="4" id="KW-0547">Nucleotide-binding</keyword>
<comment type="function">
    <text evidence="10 11">Thin filament-associated protein that is implicated in the regulation and modulation of smooth muscle contraction. It is capable of binding to actin, calmodulin and tropomyosin. The interaction of calponin with actin inhibits the actomyosin Mg-ATPase activity.</text>
</comment>
<evidence type="ECO:0000256" key="11">
    <source>
        <dbReference type="RuleBase" id="RU361224"/>
    </source>
</evidence>
<feature type="domain" description="ABC transporter" evidence="15">
    <location>
        <begin position="2159"/>
        <end position="2391"/>
    </location>
</feature>
<evidence type="ECO:0000256" key="3">
    <source>
        <dbReference type="ARBA" id="ARBA00022737"/>
    </source>
</evidence>
<dbReference type="SMART" id="SM00033">
    <property type="entry name" value="CH"/>
    <property type="match status" value="1"/>
</dbReference>
<dbReference type="InterPro" id="IPR000557">
    <property type="entry name" value="Calponin_repeat"/>
</dbReference>
<feature type="transmembrane region" description="Helical" evidence="13">
    <location>
        <begin position="949"/>
        <end position="969"/>
    </location>
</feature>
<evidence type="ECO:0000256" key="2">
    <source>
        <dbReference type="ARBA" id="ARBA00022692"/>
    </source>
</evidence>
<evidence type="ECO:0000313" key="16">
    <source>
        <dbReference type="EMBL" id="KAJ7412225.1"/>
    </source>
</evidence>
<dbReference type="CDD" id="cd03263">
    <property type="entry name" value="ABC_subfamily_A"/>
    <property type="match status" value="2"/>
</dbReference>
<dbReference type="InterPro" id="IPR017871">
    <property type="entry name" value="ABC_transporter-like_CS"/>
</dbReference>
<evidence type="ECO:0000256" key="1">
    <source>
        <dbReference type="ARBA" id="ARBA00004141"/>
    </source>
</evidence>
<dbReference type="Pfam" id="PF00307">
    <property type="entry name" value="CH"/>
    <property type="match status" value="1"/>
</dbReference>
<feature type="transmembrane region" description="Helical" evidence="13">
    <location>
        <begin position="1027"/>
        <end position="1050"/>
    </location>
</feature>
<dbReference type="PANTHER" id="PTHR19229">
    <property type="entry name" value="ATP-BINDING CASSETTE TRANSPORTER SUBFAMILY A ABCA"/>
    <property type="match status" value="1"/>
</dbReference>
<dbReference type="InterPro" id="IPR003593">
    <property type="entry name" value="AAA+_ATPase"/>
</dbReference>
<name>A0ABQ9D4M4_9PASS</name>
<dbReference type="InterPro" id="IPR013525">
    <property type="entry name" value="ABC2_TM"/>
</dbReference>
<dbReference type="SUPFAM" id="SSF47576">
    <property type="entry name" value="Calponin-homology domain, CH-domain"/>
    <property type="match status" value="1"/>
</dbReference>
<dbReference type="Gene3D" id="3.40.50.300">
    <property type="entry name" value="P-loop containing nucleotide triphosphate hydrolases"/>
    <property type="match status" value="2"/>
</dbReference>
<feature type="compositionally biased region" description="Basic and acidic residues" evidence="12">
    <location>
        <begin position="1460"/>
        <end position="1471"/>
    </location>
</feature>
<dbReference type="PROSITE" id="PS01052">
    <property type="entry name" value="CALPONIN_1"/>
    <property type="match status" value="2"/>
</dbReference>
<evidence type="ECO:0000256" key="12">
    <source>
        <dbReference type="SAM" id="MobiDB-lite"/>
    </source>
</evidence>
<dbReference type="InterPro" id="IPR036872">
    <property type="entry name" value="CH_dom_sf"/>
</dbReference>
<dbReference type="InterPro" id="IPR056264">
    <property type="entry name" value="R2_ABCA1-4-like"/>
</dbReference>
<evidence type="ECO:0000256" key="7">
    <source>
        <dbReference type="ARBA" id="ARBA00022989"/>
    </source>
</evidence>
<feature type="domain" description="ABC transporter" evidence="15">
    <location>
        <begin position="1211"/>
        <end position="1442"/>
    </location>
</feature>
<evidence type="ECO:0000256" key="13">
    <source>
        <dbReference type="SAM" id="Phobius"/>
    </source>
</evidence>
<organism evidence="16 17">
    <name type="scientific">Willisornis vidua</name>
    <name type="common">Xingu scale-backed antbird</name>
    <dbReference type="NCBI Taxonomy" id="1566151"/>
    <lineage>
        <taxon>Eukaryota</taxon>
        <taxon>Metazoa</taxon>
        <taxon>Chordata</taxon>
        <taxon>Craniata</taxon>
        <taxon>Vertebrata</taxon>
        <taxon>Euteleostomi</taxon>
        <taxon>Archelosauria</taxon>
        <taxon>Archosauria</taxon>
        <taxon>Dinosauria</taxon>
        <taxon>Saurischia</taxon>
        <taxon>Theropoda</taxon>
        <taxon>Coelurosauria</taxon>
        <taxon>Aves</taxon>
        <taxon>Neognathae</taxon>
        <taxon>Neoaves</taxon>
        <taxon>Telluraves</taxon>
        <taxon>Australaves</taxon>
        <taxon>Passeriformes</taxon>
        <taxon>Thamnophilidae</taxon>
        <taxon>Willisornis</taxon>
    </lineage>
</organism>
<evidence type="ECO:0000256" key="10">
    <source>
        <dbReference type="ARBA" id="ARBA00025109"/>
    </source>
</evidence>
<dbReference type="Pfam" id="PF00005">
    <property type="entry name" value="ABC_tran"/>
    <property type="match status" value="2"/>
</dbReference>
<dbReference type="PRINTS" id="PR00889">
    <property type="entry name" value="CALPONIN"/>
</dbReference>
<dbReference type="Pfam" id="PF23321">
    <property type="entry name" value="R1_ABCA1"/>
    <property type="match status" value="1"/>
</dbReference>
<comment type="caution">
    <text evidence="16">The sequence shown here is derived from an EMBL/GenBank/DDBJ whole genome shotgun (WGS) entry which is preliminary data.</text>
</comment>
<feature type="transmembrane region" description="Helical" evidence="13">
    <location>
        <begin position="1981"/>
        <end position="2001"/>
    </location>
</feature>
<accession>A0ABQ9D4M4</accession>
<protein>
    <recommendedName>
        <fullName evidence="11">Calponin</fullName>
    </recommendedName>
</protein>
<keyword evidence="7 13" id="KW-1133">Transmembrane helix</keyword>
<keyword evidence="5 16" id="KW-0067">ATP-binding</keyword>
<feature type="transmembrane region" description="Helical" evidence="13">
    <location>
        <begin position="1902"/>
        <end position="1924"/>
    </location>
</feature>
<dbReference type="CDD" id="cd21283">
    <property type="entry name" value="CH_CNN2"/>
    <property type="match status" value="1"/>
</dbReference>
<dbReference type="InterPro" id="IPR001715">
    <property type="entry name" value="CH_dom"/>
</dbReference>
<comment type="subcellular location">
    <subcellularLocation>
        <location evidence="1">Membrane</location>
        <topology evidence="1">Multi-pass membrane protein</topology>
    </subcellularLocation>
</comment>
<dbReference type="InterPro" id="IPR026082">
    <property type="entry name" value="ABCA"/>
</dbReference>
<keyword evidence="6 11" id="KW-0112">Calmodulin-binding</keyword>
<comment type="similarity">
    <text evidence="11">Belongs to the calponin family.</text>
</comment>
<feature type="transmembrane region" description="Helical" evidence="13">
    <location>
        <begin position="1056"/>
        <end position="1076"/>
    </location>
</feature>
<dbReference type="Proteomes" id="UP001145742">
    <property type="component" value="Unassembled WGS sequence"/>
</dbReference>
<dbReference type="SUPFAM" id="SSF52540">
    <property type="entry name" value="P-loop containing nucleoside triphosphate hydrolases"/>
    <property type="match status" value="2"/>
</dbReference>
<keyword evidence="2 13" id="KW-0812">Transmembrane</keyword>
<evidence type="ECO:0000313" key="17">
    <source>
        <dbReference type="Proteomes" id="UP001145742"/>
    </source>
</evidence>
<feature type="domain" description="Calponin-homology (CH)" evidence="14">
    <location>
        <begin position="28"/>
        <end position="132"/>
    </location>
</feature>
<gene>
    <name evidence="16" type="primary">ABCA1</name>
    <name evidence="16" type="ORF">WISP_98126</name>
</gene>
<evidence type="ECO:0000259" key="15">
    <source>
        <dbReference type="PROSITE" id="PS50893"/>
    </source>
</evidence>
<evidence type="ECO:0000256" key="9">
    <source>
        <dbReference type="ARBA" id="ARBA00023203"/>
    </source>
</evidence>
<dbReference type="Gene3D" id="1.10.418.10">
    <property type="entry name" value="Calponin-like domain"/>
    <property type="match status" value="1"/>
</dbReference>
<feature type="compositionally biased region" description="Acidic residues" evidence="12">
    <location>
        <begin position="2521"/>
        <end position="2531"/>
    </location>
</feature>
<feature type="transmembrane region" description="Helical" evidence="13">
    <location>
        <begin position="2100"/>
        <end position="2119"/>
    </location>
</feature>
<dbReference type="InterPro" id="IPR027417">
    <property type="entry name" value="P-loop_NTPase"/>
</dbReference>
<dbReference type="PROSITE" id="PS50893">
    <property type="entry name" value="ABC_TRANSPORTER_2"/>
    <property type="match status" value="2"/>
</dbReference>
<evidence type="ECO:0000256" key="8">
    <source>
        <dbReference type="ARBA" id="ARBA00023136"/>
    </source>
</evidence>
<dbReference type="PROSITE" id="PS50021">
    <property type="entry name" value="CH"/>
    <property type="match status" value="1"/>
</dbReference>
<sequence length="2531" mass="278265">MSSSQFNKGPSYGLSAEVKNRLAQKYDPQKEVELRTWIESVTGQQIGPDFQKGLKDGVILCELMNKLQPNSVRKINRSAQNWHQLENLSNFIKAMASYGMNPVDLFEANDLFESGNLTQVQVSLLALAGMAKTKGLQSGVDIGVKYSEKQQRNFDEAKMKAGQCVIGLQMGTNKCASQSGMTAYGTRRHLYDPKNQILPPMDHSTISLQMGTNKCASQVGMTAPGTRRHIYDAKMGTEKCDNSSMSLQMGSNQGANQSGQVFGLGRQIYDPKYCPQGSQGEVANAAGDQGGDPPGRSQKGCRAPTPAMASWGTQLGLLLWKNFTYRRRQRIQLAIEILWPLFLFLILISVRRSHPPFKQHECHFPNKALPSAGTLSWLQGIICNMNNPCFRHPTAGETPGVVGNFDGSIVSRLLLEARQVLLRRDGQRLLRSFARLLPALRRLRDSGNLRKALPVRDYLRKDETFSRFLRTNTSLAPALADELMGTWLSPRIFSLEGIRVPLKTLVCNASELGGFLAGGDAASTQRLQRGLCALPGPQLRAMEGSFLSQLDFPRLLAEQLTSEVGGIAGTVEALGTFLRDAASLMEEVSSMASLTELRRELEALRASNTSSPGAGAFTALSRIACGHPEGGGLRIPSLNWYEDNDVKAFLDRNSSERKSVASGNSSPFCRELLRSLESNPFSQIFWRGIKPLFVGKILYTPPGPGPDSVMAEVNRTFRELAVLGEMGAAWQELGPRIYAILNSSLEMQVLQDLLLAPGTAQLLDGFLNGTSWKLSELATFLAGPADGPGLTWHQVYADVDTVLSTLSQFMKCICLDKIEAVATEEELVGRALELLEEQQFWAAVVFQPPINATAPALPPHVRYKIRMDIDDVTRTNKIKDRFWDPGPAADPFSDLRYVWGGFVYVQDLVEQAVVRVQTGAAPRTGVYVQQMPYPCYVDDVFLRVLNRSLPLFMTLAWIYSVAMIIKGVVHEKETRLKETMKTMGLHISGVTVLTQGALELGASTGGLQDPTCLHPQLGNILPYSDPAVIFLFLGTFSVATISQCFLISTFFPRANLASACGGIIYFSLYLPYVLCVAWRDYITFPLRVLVSLLSPVAFGFGCDYFSLYEEQGVGIQWHNLGASPVPGDPYNFAAAMGLLLLDAGLYGLATWYLEGVFPGQYGIPKPWNFPFLKSYWFGELSSAGHTLYPTNPLTAPQVLVEEPPAQLQPGVSIRNLVKVYGSSGRAAVNGLSLDFYEGQITSFLGHNGAGKTTTMSILTGLLPPTSGTAYILGLDIRSDIDSIRKSMGMCPQHNVLFDILTVEEHVWFYGRLKGLSEQQVQEEMEQLMQDTGLPHKRREQTRNLSGGMQRKLSVAIAFVGGSRVVILDEPTAGVDPFSRRSIWELLLKYRKGRTIILSTHYMDEAELLGDRTAIISQGQLCCCGSPLFLKARLGTGYHLTLVKRERSGTGGNTGTVPSITKKDGSDSEHSSDTGLGSERGSEANTVDVAQLSALIQKLVPGSRLVEDIGHEVLFVLPYSGARDGAFGELFRELDAHLGELGVSSYGISDTTLEEIFLKVAEDTGLDTDTAEEPRETDLLRGAAGQACGRVRGWALTCRQLRALFTKRMLHARRSTRGFFAQIVLPAVFVCIALLFSLIVPPFGKYPPLQLQPWMYGQQFTFFRCVPSPLPAVCPVPHCSQITSVSPGSNDAPGDPDTARLLDALLAEPGFGTKCMKEAGEAPSGRFHLALLSLHQVQRGTGDILQNLTGRNISDYLVKTYPQIIRQELRNKKWVNEQRYGGFSLGAGGSQALPSAAEVDQAVLELRALLNITPGNHLDRFLANLSHFIEGLDARRNIKVWFNNKGWHAMVSFLNVASNGLLRARLPPGTDPTHFGITATNHPLNLTKEQLSEAALMATSVDVLVSICVIFAMSFVPASFVVFLIEERVSKAKHLQFVSGMKPLTYWLGNFAWDMCNYLVPALLVILIFLCFQQKSYVSSDNLPSLVLLLLLYGWSITPLMYPASFLFSIPSTAYVALTCINLFIGINGSVATFVLELFVDQNLNDINRVLKKVFLIFPHFCLGRGLIDMVKNQAMADAFERFGDRRFVSPLSWDLAGKNMFAMAIEGIIFFLFTLLLQYRFFLQLGPRAPELPSLGDEDQDVARERVRVGSTPPQGHLLLLKDLTKVYRRRKVPAVDRLCVAIPPGECFGLLGVNGAGKTSTFKMLTGDTEVTLGEAWLKGHSVLTDLQSVHQHMGYCPQFDAITDLLTGREHLEFYSRLRGVPEEETPRVAQWGITALGLGPHADRPAGKYSGGNKRKLSTAIALLGCPSVVFLDEPTTGMDPQARRFLWERILSVIRDGRSVVLTSHSMEECEALCTRMAIMVNGRFRCLGSVQHLKNRFGDGYTVVVRVGGPGPAAVQTLLQRHFPSIVLRERHGGLLRYHLPARTAPLATVFSLLAAHRGPCHIEDYSVSQTTLDQVTGDTGVRVCCWGPVSLSLIAPSLQVFVHFAQEQNDGDPGEAMAPEQDVAPNPGRRLSTFLEDDSYQESAV</sequence>